<protein>
    <submittedName>
        <fullName evidence="3">Flavin reductase</fullName>
    </submittedName>
</protein>
<gene>
    <name evidence="3" type="ORF">J6595_05755</name>
</gene>
<dbReference type="Pfam" id="PF01613">
    <property type="entry name" value="Flavin_Reduct"/>
    <property type="match status" value="1"/>
</dbReference>
<dbReference type="Gene3D" id="2.30.110.10">
    <property type="entry name" value="Electron Transport, Fmn-binding Protein, Chain A"/>
    <property type="match status" value="1"/>
</dbReference>
<keyword evidence="4" id="KW-1185">Reference proteome</keyword>
<comment type="caution">
    <text evidence="3">The sequence shown here is derived from an EMBL/GenBank/DDBJ whole genome shotgun (WGS) entry which is preliminary data.</text>
</comment>
<dbReference type="InterPro" id="IPR012349">
    <property type="entry name" value="Split_barrel_FMN-bd"/>
</dbReference>
<dbReference type="InterPro" id="IPR050268">
    <property type="entry name" value="NADH-dep_flavin_reductase"/>
</dbReference>
<evidence type="ECO:0000259" key="2">
    <source>
        <dbReference type="SMART" id="SM00903"/>
    </source>
</evidence>
<evidence type="ECO:0000313" key="3">
    <source>
        <dbReference type="EMBL" id="MBP0615079.1"/>
    </source>
</evidence>
<evidence type="ECO:0000256" key="1">
    <source>
        <dbReference type="ARBA" id="ARBA00023002"/>
    </source>
</evidence>
<dbReference type="Proteomes" id="UP000678276">
    <property type="component" value="Unassembled WGS sequence"/>
</dbReference>
<keyword evidence="1" id="KW-0560">Oxidoreductase</keyword>
<dbReference type="PANTHER" id="PTHR30466:SF1">
    <property type="entry name" value="FMN REDUCTASE (NADH) RUTF"/>
    <property type="match status" value="1"/>
</dbReference>
<accession>A0ABS4BGA0</accession>
<name>A0ABS4BGA0_9HYPH</name>
<dbReference type="RefSeq" id="WP_209593504.1">
    <property type="nucleotide sequence ID" value="NZ_JAGJCF010000003.1"/>
</dbReference>
<evidence type="ECO:0000313" key="4">
    <source>
        <dbReference type="Proteomes" id="UP000678276"/>
    </source>
</evidence>
<dbReference type="SMART" id="SM00903">
    <property type="entry name" value="Flavin_Reduct"/>
    <property type="match status" value="1"/>
</dbReference>
<organism evidence="3 4">
    <name type="scientific">Jiella mangrovi</name>
    <dbReference type="NCBI Taxonomy" id="2821407"/>
    <lineage>
        <taxon>Bacteria</taxon>
        <taxon>Pseudomonadati</taxon>
        <taxon>Pseudomonadota</taxon>
        <taxon>Alphaproteobacteria</taxon>
        <taxon>Hyphomicrobiales</taxon>
        <taxon>Aurantimonadaceae</taxon>
        <taxon>Jiella</taxon>
    </lineage>
</organism>
<reference evidence="3 4" key="1">
    <citation type="submission" date="2021-04" db="EMBL/GenBank/DDBJ databases">
        <title>Whole genome sequence of Jiella sp. KSK16Y-1.</title>
        <authorList>
            <person name="Tuo L."/>
        </authorList>
    </citation>
    <scope>NUCLEOTIDE SEQUENCE [LARGE SCALE GENOMIC DNA]</scope>
    <source>
        <strain evidence="3 4">KSK16Y-1</strain>
    </source>
</reference>
<proteinExistence type="predicted"/>
<sequence>MTGPSAFRTEDLPLAPVDATMFKEGMSRLGAAVGVVTTSTANGPVGFTATAICSVTDTPPTLLVCLNRSASVHPDFDRATTLCINMLAANQEVVAQLFGGRTAMVERFDGSTWKTLRTGAPVLSGAALSADCQITERLSVGSHDILFCRVLALEFSDDAPALAYHRRQFHSLPACVGR</sequence>
<feature type="domain" description="Flavin reductase like" evidence="2">
    <location>
        <begin position="26"/>
        <end position="171"/>
    </location>
</feature>
<dbReference type="SUPFAM" id="SSF50475">
    <property type="entry name" value="FMN-binding split barrel"/>
    <property type="match status" value="1"/>
</dbReference>
<dbReference type="PANTHER" id="PTHR30466">
    <property type="entry name" value="FLAVIN REDUCTASE"/>
    <property type="match status" value="1"/>
</dbReference>
<dbReference type="InterPro" id="IPR002563">
    <property type="entry name" value="Flavin_Rdtase-like_dom"/>
</dbReference>
<dbReference type="EMBL" id="JAGJCF010000003">
    <property type="protein sequence ID" value="MBP0615079.1"/>
    <property type="molecule type" value="Genomic_DNA"/>
</dbReference>